<dbReference type="PANTHER" id="PTHR46018">
    <property type="entry name" value="ZINC PHOSPHODIESTERASE ELAC PROTEIN 1"/>
    <property type="match status" value="1"/>
</dbReference>
<keyword evidence="4" id="KW-1185">Reference proteome</keyword>
<dbReference type="Pfam" id="PF00753">
    <property type="entry name" value="Lactamase_B"/>
    <property type="match status" value="1"/>
</dbReference>
<dbReference type="SMART" id="SM00849">
    <property type="entry name" value="Lactamase_B"/>
    <property type="match status" value="1"/>
</dbReference>
<evidence type="ECO:0000259" key="2">
    <source>
        <dbReference type="SMART" id="SM00849"/>
    </source>
</evidence>
<dbReference type="InterPro" id="IPR036866">
    <property type="entry name" value="RibonucZ/Hydroxyglut_hydro"/>
</dbReference>
<proteinExistence type="predicted"/>
<dbReference type="GO" id="GO:0042781">
    <property type="term" value="F:3'-tRNA processing endoribonuclease activity"/>
    <property type="evidence" value="ECO:0007669"/>
    <property type="project" value="TreeGrafter"/>
</dbReference>
<dbReference type="Gene3D" id="3.60.15.10">
    <property type="entry name" value="Ribonuclease Z/Hydroxyacylglutathione hydrolase-like"/>
    <property type="match status" value="1"/>
</dbReference>
<evidence type="ECO:0000256" key="1">
    <source>
        <dbReference type="ARBA" id="ARBA00022801"/>
    </source>
</evidence>
<sequence>MVTPGGGLEGLADGLHVGLCGAGSPLPDPWRDGPCTVVVAGQRIFVFDAGSGAARNIVRMGFSAGQVEALFLTHFHSDHIDGVGELLLQRWAQSAATRPLPVHGPTGLTDVLQGFERAYQLDRGYRIAHHGETVVPASGFGAQARMFPTPESGRAVILSDGHLEISTFKVCHDPVDAAVGYRIRYKDRVAVISGDTASCPSVEEAARGADMLVHEALSPALLATFRERFVQIDRKPLAQVMEDVLTYHTTPEQAAAIAKSAGVRALVLSHLIPMVPPGLETAFLGNAPSIYSGPIHVGTDGDFFTLPAGTAWVETGRRW</sequence>
<dbReference type="OrthoDB" id="9803916at2"/>
<accession>A0A4Z0CBI3</accession>
<dbReference type="EMBL" id="SMLM01000001">
    <property type="protein sequence ID" value="TFZ07485.1"/>
    <property type="molecule type" value="Genomic_DNA"/>
</dbReference>
<dbReference type="Proteomes" id="UP000298180">
    <property type="component" value="Unassembled WGS sequence"/>
</dbReference>
<dbReference type="PANTHER" id="PTHR46018:SF2">
    <property type="entry name" value="ZINC PHOSPHODIESTERASE ELAC PROTEIN 1"/>
    <property type="match status" value="1"/>
</dbReference>
<evidence type="ECO:0000313" key="3">
    <source>
        <dbReference type="EMBL" id="TFZ07485.1"/>
    </source>
</evidence>
<comment type="caution">
    <text evidence="3">The sequence shown here is derived from an EMBL/GenBank/DDBJ whole genome shotgun (WGS) entry which is preliminary data.</text>
</comment>
<gene>
    <name evidence="3" type="ORF">EZ313_04650</name>
</gene>
<dbReference type="SUPFAM" id="SSF56281">
    <property type="entry name" value="Metallo-hydrolase/oxidoreductase"/>
    <property type="match status" value="1"/>
</dbReference>
<dbReference type="CDD" id="cd07719">
    <property type="entry name" value="arylsulfatase_AtsA-like_MBL-fold"/>
    <property type="match status" value="1"/>
</dbReference>
<dbReference type="AlphaFoldDB" id="A0A4Z0CBI3"/>
<keyword evidence="1 3" id="KW-0378">Hydrolase</keyword>
<evidence type="ECO:0000313" key="4">
    <source>
        <dbReference type="Proteomes" id="UP000298180"/>
    </source>
</evidence>
<dbReference type="InterPro" id="IPR044094">
    <property type="entry name" value="AtsA-like_MBL-fold"/>
</dbReference>
<reference evidence="3 4" key="1">
    <citation type="submission" date="2019-03" db="EMBL/GenBank/DDBJ databases">
        <title>Ramlibacter henchirensis DSM 14656, whole genome shotgun sequence.</title>
        <authorList>
            <person name="Zhang X."/>
            <person name="Feng G."/>
            <person name="Zhu H."/>
        </authorList>
    </citation>
    <scope>NUCLEOTIDE SEQUENCE [LARGE SCALE GENOMIC DNA]</scope>
    <source>
        <strain evidence="3 4">DSM 14656</strain>
    </source>
</reference>
<name>A0A4Z0CBI3_9BURK</name>
<protein>
    <submittedName>
        <fullName evidence="3">MBL fold metallo-hydrolase</fullName>
    </submittedName>
</protein>
<feature type="domain" description="Metallo-beta-lactamase" evidence="2">
    <location>
        <begin position="32"/>
        <end position="248"/>
    </location>
</feature>
<dbReference type="InterPro" id="IPR001279">
    <property type="entry name" value="Metallo-B-lactamas"/>
</dbReference>
<organism evidence="3 4">
    <name type="scientific">Ramlibacter henchirensis</name>
    <dbReference type="NCBI Taxonomy" id="204072"/>
    <lineage>
        <taxon>Bacteria</taxon>
        <taxon>Pseudomonadati</taxon>
        <taxon>Pseudomonadota</taxon>
        <taxon>Betaproteobacteria</taxon>
        <taxon>Burkholderiales</taxon>
        <taxon>Comamonadaceae</taxon>
        <taxon>Ramlibacter</taxon>
    </lineage>
</organism>